<organism evidence="1 2">
    <name type="scientific">Paraburkholderia translucens</name>
    <dbReference type="NCBI Taxonomy" id="2886945"/>
    <lineage>
        <taxon>Bacteria</taxon>
        <taxon>Pseudomonadati</taxon>
        <taxon>Pseudomonadota</taxon>
        <taxon>Betaproteobacteria</taxon>
        <taxon>Burkholderiales</taxon>
        <taxon>Burkholderiaceae</taxon>
        <taxon>Paraburkholderia</taxon>
    </lineage>
</organism>
<protein>
    <submittedName>
        <fullName evidence="1">Uncharacterized protein</fullName>
    </submittedName>
</protein>
<sequence>MNKADSQSGMSPGIGMNFDFMHGFDHLPTRVLPRCAVNQTKLMWSGDNNPSKRGCCRRPA</sequence>
<proteinExistence type="predicted"/>
<gene>
    <name evidence="1" type="ORF">LJ655_03625</name>
</gene>
<keyword evidence="2" id="KW-1185">Reference proteome</keyword>
<dbReference type="RefSeq" id="WP_230559902.1">
    <property type="nucleotide sequence ID" value="NZ_JAJITC010000002.1"/>
</dbReference>
<dbReference type="EMBL" id="JAJITC010000002">
    <property type="protein sequence ID" value="MCC8400991.1"/>
    <property type="molecule type" value="Genomic_DNA"/>
</dbReference>
<comment type="caution">
    <text evidence="1">The sequence shown here is derived from an EMBL/GenBank/DDBJ whole genome shotgun (WGS) entry which is preliminary data.</text>
</comment>
<accession>A0ABS8K8B6</accession>
<reference evidence="1 2" key="1">
    <citation type="submission" date="2021-11" db="EMBL/GenBank/DDBJ databases">
        <authorList>
            <person name="Oh E.-T."/>
            <person name="Kim S.-B."/>
        </authorList>
    </citation>
    <scope>NUCLEOTIDE SEQUENCE [LARGE SCALE GENOMIC DNA]</scope>
    <source>
        <strain evidence="1 2">MMS20-SJTN17</strain>
    </source>
</reference>
<dbReference type="Proteomes" id="UP001430614">
    <property type="component" value="Unassembled WGS sequence"/>
</dbReference>
<evidence type="ECO:0000313" key="1">
    <source>
        <dbReference type="EMBL" id="MCC8400991.1"/>
    </source>
</evidence>
<name>A0ABS8K8B6_9BURK</name>
<evidence type="ECO:0000313" key="2">
    <source>
        <dbReference type="Proteomes" id="UP001430614"/>
    </source>
</evidence>